<dbReference type="SUPFAM" id="SSF160219">
    <property type="entry name" value="AMPKBI-like"/>
    <property type="match status" value="1"/>
</dbReference>
<organism evidence="3 4">
    <name type="scientific">Pichia kluyveri</name>
    <name type="common">Yeast</name>
    <dbReference type="NCBI Taxonomy" id="36015"/>
    <lineage>
        <taxon>Eukaryota</taxon>
        <taxon>Fungi</taxon>
        <taxon>Dikarya</taxon>
        <taxon>Ascomycota</taxon>
        <taxon>Saccharomycotina</taxon>
        <taxon>Pichiomycetes</taxon>
        <taxon>Pichiales</taxon>
        <taxon>Pichiaceae</taxon>
        <taxon>Pichia</taxon>
    </lineage>
</organism>
<dbReference type="Gene3D" id="6.20.250.60">
    <property type="match status" value="1"/>
</dbReference>
<comment type="caution">
    <text evidence="3">The sequence shown here is derived from an EMBL/GenBank/DDBJ whole genome shotgun (WGS) entry which is preliminary data.</text>
</comment>
<proteinExistence type="inferred from homology"/>
<dbReference type="GO" id="GO:0005737">
    <property type="term" value="C:cytoplasm"/>
    <property type="evidence" value="ECO:0007669"/>
    <property type="project" value="UniProtKB-ARBA"/>
</dbReference>
<evidence type="ECO:0000313" key="4">
    <source>
        <dbReference type="Proteomes" id="UP001378960"/>
    </source>
</evidence>
<dbReference type="Pfam" id="PF04739">
    <property type="entry name" value="AMPKBI"/>
    <property type="match status" value="1"/>
</dbReference>
<reference evidence="3 4" key="1">
    <citation type="journal article" date="2023" name="Elife">
        <title>Identification of key yeast species and microbe-microbe interactions impacting larval growth of Drosophila in the wild.</title>
        <authorList>
            <person name="Mure A."/>
            <person name="Sugiura Y."/>
            <person name="Maeda R."/>
            <person name="Honda K."/>
            <person name="Sakurai N."/>
            <person name="Takahashi Y."/>
            <person name="Watada M."/>
            <person name="Katoh T."/>
            <person name="Gotoh A."/>
            <person name="Gotoh Y."/>
            <person name="Taniguchi I."/>
            <person name="Nakamura K."/>
            <person name="Hayashi T."/>
            <person name="Katayama T."/>
            <person name="Uemura T."/>
            <person name="Hattori Y."/>
        </authorList>
    </citation>
    <scope>NUCLEOTIDE SEQUENCE [LARGE SCALE GENOMIC DNA]</scope>
    <source>
        <strain evidence="3 4">PK-24</strain>
    </source>
</reference>
<accession>A0AAV5QZQ3</accession>
<comment type="similarity">
    <text evidence="1">Belongs to the 5'-AMP-activated protein kinase beta subunit family.</text>
</comment>
<evidence type="ECO:0000256" key="1">
    <source>
        <dbReference type="ARBA" id="ARBA00010926"/>
    </source>
</evidence>
<evidence type="ECO:0000313" key="3">
    <source>
        <dbReference type="EMBL" id="GMM44716.1"/>
    </source>
</evidence>
<feature type="domain" description="Association with the SNF1 complex (ASC)" evidence="2">
    <location>
        <begin position="235"/>
        <end position="430"/>
    </location>
</feature>
<evidence type="ECO:0000259" key="2">
    <source>
        <dbReference type="SMART" id="SM01010"/>
    </source>
</evidence>
<keyword evidence="4" id="KW-1185">Reference proteome</keyword>
<sequence length="435" mass="50916">MSGNSVPYVHQKVGEAMSHSQPFNEEDLDKGRYNFKNIDNYVGNNKFENSQQPRDYDNITSHYKINRKDDYSLPELPDFTKRPKIMSNESSYTHKQSSMEEFNNISDEMFHKDTCQPFYKVNDSGFHSRNASVTFFSDQFNDEHTYNELPLNEILDDFDYDEDANIDDEGMIIYEGAHDHNFNNHNQVNADNIISSTDHLNDLHYDSIGRDIKRGESPFMRQKKIEYVSEIPFYYDSTKLVYPNKSPLDYTDEEFMNMNHFDLLKDLHFSSPPLLPVYLNSNLLNDSSSKNYKTYPYQYQESTTPHVNEIYRYRINDLNIMDKYSANKSTLRPILKRSSSSNSSSSSSMLNKSKNNIVVRNKLLRMNSAEGSNKLKHQDKINLIERSLIPHHVMLNHLITCNLNKNGYITSSCITRYKGKFITQIMYFSNELEKL</sequence>
<dbReference type="AlphaFoldDB" id="A0AAV5QZQ3"/>
<gene>
    <name evidence="3" type="ORF">DAPK24_012910</name>
</gene>
<protein>
    <recommendedName>
        <fullName evidence="2">Association with the SNF1 complex (ASC) domain-containing protein</fullName>
    </recommendedName>
</protein>
<dbReference type="EMBL" id="BTGB01000001">
    <property type="protein sequence ID" value="GMM44716.1"/>
    <property type="molecule type" value="Genomic_DNA"/>
</dbReference>
<dbReference type="Proteomes" id="UP001378960">
    <property type="component" value="Unassembled WGS sequence"/>
</dbReference>
<dbReference type="InterPro" id="IPR006828">
    <property type="entry name" value="ASC_dom"/>
</dbReference>
<name>A0AAV5QZQ3_PICKL</name>
<dbReference type="InterPro" id="IPR037256">
    <property type="entry name" value="ASC_dom_sf"/>
</dbReference>
<dbReference type="SMART" id="SM01010">
    <property type="entry name" value="AMPKBI"/>
    <property type="match status" value="1"/>
</dbReference>